<evidence type="ECO:0000256" key="3">
    <source>
        <dbReference type="ARBA" id="ARBA00022763"/>
    </source>
</evidence>
<evidence type="ECO:0000256" key="5">
    <source>
        <dbReference type="ARBA" id="ARBA00023124"/>
    </source>
</evidence>
<dbReference type="SUPFAM" id="SSF143081">
    <property type="entry name" value="BB1717-like"/>
    <property type="match status" value="1"/>
</dbReference>
<organism evidence="9 10">
    <name type="scientific">Micropruina glycogenica</name>
    <dbReference type="NCBI Taxonomy" id="75385"/>
    <lineage>
        <taxon>Bacteria</taxon>
        <taxon>Bacillati</taxon>
        <taxon>Actinomycetota</taxon>
        <taxon>Actinomycetes</taxon>
        <taxon>Propionibacteriales</taxon>
        <taxon>Nocardioidaceae</taxon>
        <taxon>Micropruina</taxon>
    </lineage>
</organism>
<dbReference type="Proteomes" id="UP000238164">
    <property type="component" value="Chromosome 1"/>
</dbReference>
<name>A0A2N9JDL7_9ACTN</name>
<accession>A0A2N9JDL7</accession>
<keyword evidence="6" id="KW-0238">DNA-binding</keyword>
<dbReference type="InterPro" id="IPR036590">
    <property type="entry name" value="SRAP-like"/>
</dbReference>
<dbReference type="PANTHER" id="PTHR13604">
    <property type="entry name" value="DC12-RELATED"/>
    <property type="match status" value="1"/>
</dbReference>
<evidence type="ECO:0000256" key="7">
    <source>
        <dbReference type="ARBA" id="ARBA00023239"/>
    </source>
</evidence>
<sequence>MSKRLRANLTPMCGRYAASADAELLDEIFVIDEVDGPLPPARYNIAPTDPVVAVVERVRKDAPDEVTRKLVPLRWGLVPSWSKDAKGAARLINARFETVAEKPAFRRALAARRCLLPADGYYEWYAPAADADLPASRRPPKQPFFIHPSDGSLLAMAGLYEFWKSPAGEWLATCTIITTRAADAVGHIHDRMPMTVPPDRWDAWLDPTLTDGACDLLQPPGAALEAYAVSRLVSTVGNDGPELIEPLHES</sequence>
<dbReference type="GO" id="GO:0003697">
    <property type="term" value="F:single-stranded DNA binding"/>
    <property type="evidence" value="ECO:0007669"/>
    <property type="project" value="InterPro"/>
</dbReference>
<evidence type="ECO:0000256" key="6">
    <source>
        <dbReference type="ARBA" id="ARBA00023125"/>
    </source>
</evidence>
<dbReference type="Gene3D" id="3.90.1680.10">
    <property type="entry name" value="SOS response associated peptidase-like"/>
    <property type="match status" value="1"/>
</dbReference>
<dbReference type="GO" id="GO:0006508">
    <property type="term" value="P:proteolysis"/>
    <property type="evidence" value="ECO:0007669"/>
    <property type="project" value="UniProtKB-KW"/>
</dbReference>
<keyword evidence="10" id="KW-1185">Reference proteome</keyword>
<evidence type="ECO:0000313" key="9">
    <source>
        <dbReference type="EMBL" id="SPD86211.1"/>
    </source>
</evidence>
<dbReference type="InterPro" id="IPR003738">
    <property type="entry name" value="SRAP"/>
</dbReference>
<evidence type="ECO:0000256" key="2">
    <source>
        <dbReference type="ARBA" id="ARBA00022670"/>
    </source>
</evidence>
<keyword evidence="4 8" id="KW-0378">Hydrolase</keyword>
<keyword evidence="7" id="KW-0456">Lyase</keyword>
<evidence type="ECO:0000256" key="8">
    <source>
        <dbReference type="RuleBase" id="RU364100"/>
    </source>
</evidence>
<dbReference type="KEGG" id="mgg:MPLG2_1175"/>
<comment type="similarity">
    <text evidence="1 8">Belongs to the SOS response-associated peptidase family.</text>
</comment>
<protein>
    <recommendedName>
        <fullName evidence="8">Abasic site processing protein</fullName>
        <ecNumber evidence="8">3.4.-.-</ecNumber>
    </recommendedName>
</protein>
<evidence type="ECO:0000313" key="10">
    <source>
        <dbReference type="Proteomes" id="UP000238164"/>
    </source>
</evidence>
<dbReference type="AlphaFoldDB" id="A0A2N9JDL7"/>
<dbReference type="EMBL" id="LT985188">
    <property type="protein sequence ID" value="SPD86211.1"/>
    <property type="molecule type" value="Genomic_DNA"/>
</dbReference>
<keyword evidence="5" id="KW-0190">Covalent protein-DNA linkage</keyword>
<reference evidence="9 10" key="1">
    <citation type="submission" date="2018-02" db="EMBL/GenBank/DDBJ databases">
        <authorList>
            <person name="Cohen D.B."/>
            <person name="Kent A.D."/>
        </authorList>
    </citation>
    <scope>NUCLEOTIDE SEQUENCE [LARGE SCALE GENOMIC DNA]</scope>
    <source>
        <strain evidence="9">1</strain>
    </source>
</reference>
<dbReference type="PANTHER" id="PTHR13604:SF0">
    <property type="entry name" value="ABASIC SITE PROCESSING PROTEIN HMCES"/>
    <property type="match status" value="1"/>
</dbReference>
<gene>
    <name evidence="9" type="primary">yoqW</name>
    <name evidence="9" type="ORF">MPLG2_1175</name>
</gene>
<evidence type="ECO:0000256" key="4">
    <source>
        <dbReference type="ARBA" id="ARBA00022801"/>
    </source>
</evidence>
<keyword evidence="3" id="KW-0227">DNA damage</keyword>
<dbReference type="Pfam" id="PF02586">
    <property type="entry name" value="SRAP"/>
    <property type="match status" value="1"/>
</dbReference>
<dbReference type="GO" id="GO:0008233">
    <property type="term" value="F:peptidase activity"/>
    <property type="evidence" value="ECO:0007669"/>
    <property type="project" value="UniProtKB-KW"/>
</dbReference>
<keyword evidence="2 8" id="KW-0645">Protease</keyword>
<dbReference type="GO" id="GO:0106300">
    <property type="term" value="P:protein-DNA covalent cross-linking repair"/>
    <property type="evidence" value="ECO:0007669"/>
    <property type="project" value="InterPro"/>
</dbReference>
<evidence type="ECO:0000256" key="1">
    <source>
        <dbReference type="ARBA" id="ARBA00008136"/>
    </source>
</evidence>
<proteinExistence type="inferred from homology"/>
<dbReference type="EC" id="3.4.-.-" evidence="8"/>
<dbReference type="GO" id="GO:0016829">
    <property type="term" value="F:lyase activity"/>
    <property type="evidence" value="ECO:0007669"/>
    <property type="project" value="UniProtKB-KW"/>
</dbReference>